<evidence type="ECO:0000256" key="1">
    <source>
        <dbReference type="ARBA" id="ARBA00005250"/>
    </source>
</evidence>
<name>A0A931I3E3_9HYPH</name>
<dbReference type="RefSeq" id="WP_197311788.1">
    <property type="nucleotide sequence ID" value="NZ_JADZLT010000051.1"/>
</dbReference>
<proteinExistence type="inferred from homology"/>
<dbReference type="InterPro" id="IPR050855">
    <property type="entry name" value="NDM-1-like"/>
</dbReference>
<dbReference type="EMBL" id="JADZLT010000051">
    <property type="protein sequence ID" value="MBH0238699.1"/>
    <property type="molecule type" value="Genomic_DNA"/>
</dbReference>
<evidence type="ECO:0000313" key="3">
    <source>
        <dbReference type="EMBL" id="MBH0238699.1"/>
    </source>
</evidence>
<protein>
    <submittedName>
        <fullName evidence="3">MBL fold metallo-hydrolase</fullName>
    </submittedName>
</protein>
<dbReference type="AlphaFoldDB" id="A0A931I3E3"/>
<dbReference type="GO" id="GO:0017001">
    <property type="term" value="P:antibiotic catabolic process"/>
    <property type="evidence" value="ECO:0007669"/>
    <property type="project" value="UniProtKB-ARBA"/>
</dbReference>
<dbReference type="SMART" id="SM00849">
    <property type="entry name" value="Lactamase_B"/>
    <property type="match status" value="1"/>
</dbReference>
<keyword evidence="4" id="KW-1185">Reference proteome</keyword>
<dbReference type="InterPro" id="IPR001279">
    <property type="entry name" value="Metallo-B-lactamas"/>
</dbReference>
<comment type="caution">
    <text evidence="3">The sequence shown here is derived from an EMBL/GenBank/DDBJ whole genome shotgun (WGS) entry which is preliminary data.</text>
</comment>
<dbReference type="PANTHER" id="PTHR42951:SF4">
    <property type="entry name" value="ACYL-COENZYME A THIOESTERASE MBLAC2"/>
    <property type="match status" value="1"/>
</dbReference>
<evidence type="ECO:0000313" key="4">
    <source>
        <dbReference type="Proteomes" id="UP000631694"/>
    </source>
</evidence>
<dbReference type="Proteomes" id="UP000631694">
    <property type="component" value="Unassembled WGS sequence"/>
</dbReference>
<organism evidence="3 4">
    <name type="scientific">Methylobrevis albus</name>
    <dbReference type="NCBI Taxonomy" id="2793297"/>
    <lineage>
        <taxon>Bacteria</taxon>
        <taxon>Pseudomonadati</taxon>
        <taxon>Pseudomonadota</taxon>
        <taxon>Alphaproteobacteria</taxon>
        <taxon>Hyphomicrobiales</taxon>
        <taxon>Pleomorphomonadaceae</taxon>
        <taxon>Methylobrevis</taxon>
    </lineage>
</organism>
<feature type="domain" description="Metallo-beta-lactamase" evidence="2">
    <location>
        <begin position="33"/>
        <end position="238"/>
    </location>
</feature>
<gene>
    <name evidence="3" type="ORF">I5731_12760</name>
</gene>
<comment type="similarity">
    <text evidence="1">Belongs to the metallo-beta-lactamase superfamily. Class-B beta-lactamase family.</text>
</comment>
<dbReference type="Pfam" id="PF00753">
    <property type="entry name" value="Lactamase_B"/>
    <property type="match status" value="1"/>
</dbReference>
<accession>A0A931I3E3</accession>
<sequence>MTTLPVAERWYETTVVDDTLTMILEPYVDRLEQANMWLVRGRDADLLIDQGMGIVPMKPLIDALAPGRPVIALATHTHVDHVGATHEFAERWVHRIEADDLRVPKGVSTLISAEIDPVLRQCFVDAGYDPLGEYLITALPHAGYDIASYRRIGCEPTRILEEGDIVDLGDRQFEVLLVPGHSPGSIGLFEAETGIFFAGDVIYNGPLVDNVPGADLDVYAATLKRLMQLPVSIVHAGHDPSFGRARLVEICETYLRKWDRA</sequence>
<dbReference type="SUPFAM" id="SSF56281">
    <property type="entry name" value="Metallo-hydrolase/oxidoreductase"/>
    <property type="match status" value="1"/>
</dbReference>
<evidence type="ECO:0000259" key="2">
    <source>
        <dbReference type="SMART" id="SM00849"/>
    </source>
</evidence>
<reference evidence="3" key="1">
    <citation type="submission" date="2020-12" db="EMBL/GenBank/DDBJ databases">
        <title>Methylobrevis albus sp. nov., isolated from fresh water lack sediment.</title>
        <authorList>
            <person name="Zou Q."/>
        </authorList>
    </citation>
    <scope>NUCLEOTIDE SEQUENCE</scope>
    <source>
        <strain evidence="3">L22</strain>
    </source>
</reference>
<dbReference type="PANTHER" id="PTHR42951">
    <property type="entry name" value="METALLO-BETA-LACTAMASE DOMAIN-CONTAINING"/>
    <property type="match status" value="1"/>
</dbReference>
<dbReference type="InterPro" id="IPR036866">
    <property type="entry name" value="RibonucZ/Hydroxyglut_hydro"/>
</dbReference>
<dbReference type="Gene3D" id="3.60.15.10">
    <property type="entry name" value="Ribonuclease Z/Hydroxyacylglutathione hydrolase-like"/>
    <property type="match status" value="1"/>
</dbReference>